<keyword evidence="6 7" id="KW-0503">Monooxygenase</keyword>
<accession>A0A017TA56</accession>
<keyword evidence="3 7" id="KW-0479">Metal-binding</keyword>
<evidence type="ECO:0000313" key="9">
    <source>
        <dbReference type="Proteomes" id="UP000019678"/>
    </source>
</evidence>
<dbReference type="Pfam" id="PF00067">
    <property type="entry name" value="p450"/>
    <property type="match status" value="1"/>
</dbReference>
<gene>
    <name evidence="8" type="ORF">CAP_2284</name>
</gene>
<evidence type="ECO:0000313" key="8">
    <source>
        <dbReference type="EMBL" id="EYF06094.1"/>
    </source>
</evidence>
<dbReference type="eggNOG" id="COG2124">
    <property type="taxonomic scope" value="Bacteria"/>
</dbReference>
<sequence>MTSRIDILSPVVRADPYPHYAELRRRGPVCEVDPGGMWAVSRHEEVLRVLKSPAIFSSQGFQRAWEPPWLGYNPLARSLLATDPPRHARLRARLHRVFAGSTLSRMEPRLRAFAEGLAARLAGEVDVVAAYAAPVPAFVIAELLGLDQALAPRFERWADDLLSVTPEPESAAHVARVRGSMAELCDYLGEVVAARRRVPADDVVGGLLSAGAGGDGDGDGDGDSAARLSDAEAIEMLVVLLFGGLETTTHFLANTLLFLADHPEELSRLRERPERIPAFLEEMNRYDGPTQSVPRIVVEEVSLGGVTLPAGALVLALVGSANRDEVRFVDADRFDPERGQSGLGFGHGIHFCAGAALARLEARVALEVLVARFGRIERVPGALRYNRTLTVRGPVALPLRLLSS</sequence>
<dbReference type="RefSeq" id="WP_044240715.1">
    <property type="nucleotide sequence ID" value="NZ_ASRX01000018.1"/>
</dbReference>
<reference evidence="8 9" key="1">
    <citation type="submission" date="2013-05" db="EMBL/GenBank/DDBJ databases">
        <title>Genome assembly of Chondromyces apiculatus DSM 436.</title>
        <authorList>
            <person name="Sharma G."/>
            <person name="Khatri I."/>
            <person name="Kaur C."/>
            <person name="Mayilraj S."/>
            <person name="Subramanian S."/>
        </authorList>
    </citation>
    <scope>NUCLEOTIDE SEQUENCE [LARGE SCALE GENOMIC DNA]</scope>
    <source>
        <strain evidence="8 9">DSM 436</strain>
    </source>
</reference>
<evidence type="ECO:0000256" key="2">
    <source>
        <dbReference type="ARBA" id="ARBA00022617"/>
    </source>
</evidence>
<comment type="similarity">
    <text evidence="1 7">Belongs to the cytochrome P450 family.</text>
</comment>
<dbReference type="OrthoDB" id="4511384at2"/>
<organism evidence="8 9">
    <name type="scientific">Chondromyces apiculatus DSM 436</name>
    <dbReference type="NCBI Taxonomy" id="1192034"/>
    <lineage>
        <taxon>Bacteria</taxon>
        <taxon>Pseudomonadati</taxon>
        <taxon>Myxococcota</taxon>
        <taxon>Polyangia</taxon>
        <taxon>Polyangiales</taxon>
        <taxon>Polyangiaceae</taxon>
        <taxon>Chondromyces</taxon>
    </lineage>
</organism>
<dbReference type="Gene3D" id="1.10.630.10">
    <property type="entry name" value="Cytochrome P450"/>
    <property type="match status" value="1"/>
</dbReference>
<dbReference type="InterPro" id="IPR017972">
    <property type="entry name" value="Cyt_P450_CS"/>
</dbReference>
<dbReference type="PANTHER" id="PTHR46696">
    <property type="entry name" value="P450, PUTATIVE (EUROFUNG)-RELATED"/>
    <property type="match status" value="1"/>
</dbReference>
<dbReference type="PANTHER" id="PTHR46696:SF1">
    <property type="entry name" value="CYTOCHROME P450 YJIB-RELATED"/>
    <property type="match status" value="1"/>
</dbReference>
<dbReference type="InterPro" id="IPR001128">
    <property type="entry name" value="Cyt_P450"/>
</dbReference>
<dbReference type="InterPro" id="IPR036396">
    <property type="entry name" value="Cyt_P450_sf"/>
</dbReference>
<keyword evidence="4 7" id="KW-0560">Oxidoreductase</keyword>
<name>A0A017TA56_9BACT</name>
<evidence type="ECO:0000256" key="6">
    <source>
        <dbReference type="ARBA" id="ARBA00023033"/>
    </source>
</evidence>
<dbReference type="Proteomes" id="UP000019678">
    <property type="component" value="Unassembled WGS sequence"/>
</dbReference>
<dbReference type="STRING" id="1192034.CAP_2284"/>
<keyword evidence="2 7" id="KW-0349">Heme</keyword>
<dbReference type="GO" id="GO:0004497">
    <property type="term" value="F:monooxygenase activity"/>
    <property type="evidence" value="ECO:0007669"/>
    <property type="project" value="UniProtKB-KW"/>
</dbReference>
<dbReference type="PRINTS" id="PR00359">
    <property type="entry name" value="BP450"/>
</dbReference>
<evidence type="ECO:0000256" key="1">
    <source>
        <dbReference type="ARBA" id="ARBA00010617"/>
    </source>
</evidence>
<dbReference type="SUPFAM" id="SSF48264">
    <property type="entry name" value="Cytochrome P450"/>
    <property type="match status" value="1"/>
</dbReference>
<keyword evidence="5 7" id="KW-0408">Iron</keyword>
<proteinExistence type="inferred from homology"/>
<dbReference type="FunFam" id="1.10.630.10:FF:000018">
    <property type="entry name" value="Cytochrome P450 monooxygenase"/>
    <property type="match status" value="1"/>
</dbReference>
<keyword evidence="9" id="KW-1185">Reference proteome</keyword>
<dbReference type="PROSITE" id="PS00086">
    <property type="entry name" value="CYTOCHROME_P450"/>
    <property type="match status" value="1"/>
</dbReference>
<dbReference type="GO" id="GO:0005506">
    <property type="term" value="F:iron ion binding"/>
    <property type="evidence" value="ECO:0007669"/>
    <property type="project" value="InterPro"/>
</dbReference>
<dbReference type="GO" id="GO:0020037">
    <property type="term" value="F:heme binding"/>
    <property type="evidence" value="ECO:0007669"/>
    <property type="project" value="InterPro"/>
</dbReference>
<evidence type="ECO:0000256" key="5">
    <source>
        <dbReference type="ARBA" id="ARBA00023004"/>
    </source>
</evidence>
<dbReference type="InterPro" id="IPR002397">
    <property type="entry name" value="Cyt_P450_B"/>
</dbReference>
<comment type="caution">
    <text evidence="8">The sequence shown here is derived from an EMBL/GenBank/DDBJ whole genome shotgun (WGS) entry which is preliminary data.</text>
</comment>
<dbReference type="EMBL" id="ASRX01000018">
    <property type="protein sequence ID" value="EYF06094.1"/>
    <property type="molecule type" value="Genomic_DNA"/>
</dbReference>
<dbReference type="AlphaFoldDB" id="A0A017TA56"/>
<evidence type="ECO:0000256" key="3">
    <source>
        <dbReference type="ARBA" id="ARBA00022723"/>
    </source>
</evidence>
<dbReference type="GO" id="GO:0016705">
    <property type="term" value="F:oxidoreductase activity, acting on paired donors, with incorporation or reduction of molecular oxygen"/>
    <property type="evidence" value="ECO:0007669"/>
    <property type="project" value="InterPro"/>
</dbReference>
<evidence type="ECO:0000256" key="7">
    <source>
        <dbReference type="RuleBase" id="RU000461"/>
    </source>
</evidence>
<evidence type="ECO:0000256" key="4">
    <source>
        <dbReference type="ARBA" id="ARBA00023002"/>
    </source>
</evidence>
<protein>
    <submittedName>
        <fullName evidence="8">Putative cytochrome P450 hydroxylase</fullName>
    </submittedName>
</protein>